<dbReference type="Proteomes" id="UP000502179">
    <property type="component" value="Chromosome"/>
</dbReference>
<evidence type="ECO:0000256" key="6">
    <source>
        <dbReference type="ARBA" id="ARBA00035292"/>
    </source>
</evidence>
<evidence type="ECO:0000313" key="8">
    <source>
        <dbReference type="EMBL" id="QIJ72023.1"/>
    </source>
</evidence>
<dbReference type="InterPro" id="IPR009027">
    <property type="entry name" value="Ribosomal_bL9/RNase_H1_N"/>
</dbReference>
<evidence type="ECO:0000256" key="7">
    <source>
        <dbReference type="HAMAP-Rule" id="MF_00503"/>
    </source>
</evidence>
<gene>
    <name evidence="7" type="primary">rplI</name>
    <name evidence="8" type="ORF">G4V39_06975</name>
</gene>
<evidence type="ECO:0000256" key="5">
    <source>
        <dbReference type="ARBA" id="ARBA00023274"/>
    </source>
</evidence>
<sequence>MEVILREAIPNLGQAGDIVKVADGYARNYLLPKGKAIIANRKNLAALEKERQIILAKAERERQKLASVAERLEGLVLTIAQRVAEENRLYGSVSAQEIVNALKEHGIEISRRQVMLREPIKHLGEFEVPIKLGGATMANIKVVVVAQE</sequence>
<dbReference type="GO" id="GO:1990904">
    <property type="term" value="C:ribonucleoprotein complex"/>
    <property type="evidence" value="ECO:0007669"/>
    <property type="project" value="UniProtKB-KW"/>
</dbReference>
<dbReference type="Gene3D" id="3.10.430.100">
    <property type="entry name" value="Ribosomal protein L9, C-terminal domain"/>
    <property type="match status" value="1"/>
</dbReference>
<dbReference type="SUPFAM" id="SSF55658">
    <property type="entry name" value="L9 N-domain-like"/>
    <property type="match status" value="1"/>
</dbReference>
<dbReference type="GO" id="GO:0003735">
    <property type="term" value="F:structural constituent of ribosome"/>
    <property type="evidence" value="ECO:0007669"/>
    <property type="project" value="InterPro"/>
</dbReference>
<keyword evidence="2 7" id="KW-0699">rRNA-binding</keyword>
<dbReference type="InterPro" id="IPR036791">
    <property type="entry name" value="Ribosomal_bL9_C_sf"/>
</dbReference>
<dbReference type="GO" id="GO:0006412">
    <property type="term" value="P:translation"/>
    <property type="evidence" value="ECO:0007669"/>
    <property type="project" value="UniProtKB-UniRule"/>
</dbReference>
<dbReference type="HAMAP" id="MF_00503">
    <property type="entry name" value="Ribosomal_bL9"/>
    <property type="match status" value="1"/>
</dbReference>
<name>A0A6G7PX83_9BACT</name>
<dbReference type="InterPro" id="IPR000244">
    <property type="entry name" value="Ribosomal_bL9"/>
</dbReference>
<dbReference type="EMBL" id="CP048877">
    <property type="protein sequence ID" value="QIJ72023.1"/>
    <property type="molecule type" value="Genomic_DNA"/>
</dbReference>
<keyword evidence="4 7" id="KW-0689">Ribosomal protein</keyword>
<dbReference type="InterPro" id="IPR020594">
    <property type="entry name" value="Ribosomal_bL9_bac/chp"/>
</dbReference>
<dbReference type="GO" id="GO:0019843">
    <property type="term" value="F:rRNA binding"/>
    <property type="evidence" value="ECO:0007669"/>
    <property type="project" value="UniProtKB-UniRule"/>
</dbReference>
<comment type="function">
    <text evidence="7">Binds to the 23S rRNA.</text>
</comment>
<organism evidence="8 9">
    <name type="scientific">Thermosulfuriphilus ammonigenes</name>
    <dbReference type="NCBI Taxonomy" id="1936021"/>
    <lineage>
        <taxon>Bacteria</taxon>
        <taxon>Pseudomonadati</taxon>
        <taxon>Thermodesulfobacteriota</taxon>
        <taxon>Thermodesulfobacteria</taxon>
        <taxon>Thermodesulfobacteriales</taxon>
        <taxon>Thermodesulfobacteriaceae</taxon>
        <taxon>Thermosulfuriphilus</taxon>
    </lineage>
</organism>
<dbReference type="SUPFAM" id="SSF55653">
    <property type="entry name" value="Ribosomal protein L9 C-domain"/>
    <property type="match status" value="1"/>
</dbReference>
<dbReference type="PROSITE" id="PS00651">
    <property type="entry name" value="RIBOSOMAL_L9"/>
    <property type="match status" value="1"/>
</dbReference>
<dbReference type="GO" id="GO:0005840">
    <property type="term" value="C:ribosome"/>
    <property type="evidence" value="ECO:0007669"/>
    <property type="project" value="UniProtKB-KW"/>
</dbReference>
<evidence type="ECO:0000313" key="9">
    <source>
        <dbReference type="Proteomes" id="UP000502179"/>
    </source>
</evidence>
<dbReference type="PANTHER" id="PTHR21368">
    <property type="entry name" value="50S RIBOSOMAL PROTEIN L9"/>
    <property type="match status" value="1"/>
</dbReference>
<evidence type="ECO:0000256" key="1">
    <source>
        <dbReference type="ARBA" id="ARBA00010605"/>
    </source>
</evidence>
<dbReference type="Pfam" id="PF01281">
    <property type="entry name" value="Ribosomal_L9_N"/>
    <property type="match status" value="1"/>
</dbReference>
<reference evidence="8 9" key="1">
    <citation type="submission" date="2020-02" db="EMBL/GenBank/DDBJ databases">
        <title>Genome analysis of Thermosulfuriphilus ammonigenes ST65T, an anaerobic thermophilic chemolithoautotrophic bacterium isolated from a deep-sea hydrothermal vent.</title>
        <authorList>
            <person name="Slobodkina G."/>
            <person name="Allioux M."/>
            <person name="Merkel A."/>
            <person name="Alain K."/>
            <person name="Jebbar M."/>
            <person name="Slobodkin A."/>
        </authorList>
    </citation>
    <scope>NUCLEOTIDE SEQUENCE [LARGE SCALE GENOMIC DNA]</scope>
    <source>
        <strain evidence="8 9">ST65</strain>
    </source>
</reference>
<dbReference type="NCBIfam" id="TIGR00158">
    <property type="entry name" value="L9"/>
    <property type="match status" value="1"/>
</dbReference>
<keyword evidence="5 7" id="KW-0687">Ribonucleoprotein</keyword>
<evidence type="ECO:0000256" key="3">
    <source>
        <dbReference type="ARBA" id="ARBA00022884"/>
    </source>
</evidence>
<dbReference type="InterPro" id="IPR036935">
    <property type="entry name" value="Ribosomal_bL9_N_sf"/>
</dbReference>
<dbReference type="KEGG" id="tav:G4V39_06975"/>
<evidence type="ECO:0000256" key="2">
    <source>
        <dbReference type="ARBA" id="ARBA00022730"/>
    </source>
</evidence>
<proteinExistence type="inferred from homology"/>
<dbReference type="Pfam" id="PF03948">
    <property type="entry name" value="Ribosomal_L9_C"/>
    <property type="match status" value="1"/>
</dbReference>
<dbReference type="InterPro" id="IPR020069">
    <property type="entry name" value="Ribosomal_bL9_C"/>
</dbReference>
<accession>A0A6G7PX83</accession>
<dbReference type="InterPro" id="IPR020070">
    <property type="entry name" value="Ribosomal_bL9_N"/>
</dbReference>
<dbReference type="RefSeq" id="WP_166032240.1">
    <property type="nucleotide sequence ID" value="NZ_CP048877.1"/>
</dbReference>
<protein>
    <recommendedName>
        <fullName evidence="6 7">Large ribosomal subunit protein bL9</fullName>
    </recommendedName>
</protein>
<keyword evidence="3 7" id="KW-0694">RNA-binding</keyword>
<keyword evidence="9" id="KW-1185">Reference proteome</keyword>
<dbReference type="AlphaFoldDB" id="A0A6G7PX83"/>
<evidence type="ECO:0000256" key="4">
    <source>
        <dbReference type="ARBA" id="ARBA00022980"/>
    </source>
</evidence>
<comment type="similarity">
    <text evidence="1 7">Belongs to the bacterial ribosomal protein bL9 family.</text>
</comment>
<dbReference type="Gene3D" id="3.40.5.10">
    <property type="entry name" value="Ribosomal protein L9, N-terminal domain"/>
    <property type="match status" value="1"/>
</dbReference>